<feature type="transmembrane region" description="Helical" evidence="6">
    <location>
        <begin position="112"/>
        <end position="129"/>
    </location>
</feature>
<keyword evidence="4 6" id="KW-1133">Transmembrane helix</keyword>
<evidence type="ECO:0000313" key="7">
    <source>
        <dbReference type="EMBL" id="OMH85322.1"/>
    </source>
</evidence>
<keyword evidence="5 6" id="KW-0472">Membrane</keyword>
<name>A0A1R1PWQ2_ZANCU</name>
<dbReference type="EMBL" id="LSSK01000094">
    <property type="protein sequence ID" value="OMH85322.1"/>
    <property type="molecule type" value="Genomic_DNA"/>
</dbReference>
<feature type="transmembrane region" description="Helical" evidence="6">
    <location>
        <begin position="20"/>
        <end position="37"/>
    </location>
</feature>
<dbReference type="InterPro" id="IPR007248">
    <property type="entry name" value="Mpv17_PMP22"/>
</dbReference>
<protein>
    <submittedName>
        <fullName evidence="7">Protein SYM1</fullName>
    </submittedName>
</protein>
<reference evidence="8" key="1">
    <citation type="submission" date="2017-01" db="EMBL/GenBank/DDBJ databases">
        <authorList>
            <person name="Wang Y."/>
            <person name="White M."/>
            <person name="Kvist S."/>
            <person name="Moncalvo J.-M."/>
        </authorList>
    </citation>
    <scope>NUCLEOTIDE SEQUENCE [LARGE SCALE GENOMIC DNA]</scope>
    <source>
        <strain evidence="8">COL-18-3</strain>
    </source>
</reference>
<dbReference type="OrthoDB" id="10267969at2759"/>
<sequence length="174" mass="19961">MGVSGSEKGFWSKVDPKQTFRFFLYGLVFAPVAYRWYSFLDKRFPFKALLNSQKSKYNRDFFGTIGKRVLCDQVVFAPVAVSAFIVVMGTMEGKTKEQIKESHRLRYKKTLIANYYLWPAVQAINLSVIPLIYRVPFGAVFGVVWNSFLSYLTSQEKERLLNSEEEAAQLPVSA</sequence>
<gene>
    <name evidence="7" type="ORF">AX774_g1128</name>
</gene>
<dbReference type="Pfam" id="PF04117">
    <property type="entry name" value="Mpv17_PMP22"/>
    <property type="match status" value="1"/>
</dbReference>
<evidence type="ECO:0000256" key="5">
    <source>
        <dbReference type="ARBA" id="ARBA00023136"/>
    </source>
</evidence>
<accession>A0A1R1PWQ2</accession>
<evidence type="ECO:0000313" key="8">
    <source>
        <dbReference type="Proteomes" id="UP000188320"/>
    </source>
</evidence>
<dbReference type="GO" id="GO:0016020">
    <property type="term" value="C:membrane"/>
    <property type="evidence" value="ECO:0007669"/>
    <property type="project" value="UniProtKB-SubCell"/>
</dbReference>
<dbReference type="PANTHER" id="PTHR11266:SF17">
    <property type="entry name" value="PROTEIN MPV17"/>
    <property type="match status" value="1"/>
</dbReference>
<dbReference type="Proteomes" id="UP000188320">
    <property type="component" value="Unassembled WGS sequence"/>
</dbReference>
<evidence type="ECO:0000256" key="4">
    <source>
        <dbReference type="ARBA" id="ARBA00022989"/>
    </source>
</evidence>
<proteinExistence type="inferred from homology"/>
<dbReference type="AlphaFoldDB" id="A0A1R1PWQ2"/>
<dbReference type="GO" id="GO:0005739">
    <property type="term" value="C:mitochondrion"/>
    <property type="evidence" value="ECO:0007669"/>
    <property type="project" value="TreeGrafter"/>
</dbReference>
<comment type="similarity">
    <text evidence="2 6">Belongs to the peroxisomal membrane protein PXMP2/4 family.</text>
</comment>
<dbReference type="PANTHER" id="PTHR11266">
    <property type="entry name" value="PEROXISOMAL MEMBRANE PROTEIN 2, PXMP2 MPV17"/>
    <property type="match status" value="1"/>
</dbReference>
<keyword evidence="8" id="KW-1185">Reference proteome</keyword>
<evidence type="ECO:0000256" key="1">
    <source>
        <dbReference type="ARBA" id="ARBA00004141"/>
    </source>
</evidence>
<comment type="subcellular location">
    <subcellularLocation>
        <location evidence="1">Membrane</location>
        <topology evidence="1">Multi-pass membrane protein</topology>
    </subcellularLocation>
</comment>
<comment type="caution">
    <text evidence="7">The sequence shown here is derived from an EMBL/GenBank/DDBJ whole genome shotgun (WGS) entry which is preliminary data.</text>
</comment>
<evidence type="ECO:0000256" key="3">
    <source>
        <dbReference type="ARBA" id="ARBA00022692"/>
    </source>
</evidence>
<evidence type="ECO:0000256" key="6">
    <source>
        <dbReference type="RuleBase" id="RU363053"/>
    </source>
</evidence>
<feature type="transmembrane region" description="Helical" evidence="6">
    <location>
        <begin position="74"/>
        <end position="91"/>
    </location>
</feature>
<keyword evidence="3 6" id="KW-0812">Transmembrane</keyword>
<organism evidence="7 8">
    <name type="scientific">Zancudomyces culisetae</name>
    <name type="common">Gut fungus</name>
    <name type="synonym">Smittium culisetae</name>
    <dbReference type="NCBI Taxonomy" id="1213189"/>
    <lineage>
        <taxon>Eukaryota</taxon>
        <taxon>Fungi</taxon>
        <taxon>Fungi incertae sedis</taxon>
        <taxon>Zoopagomycota</taxon>
        <taxon>Kickxellomycotina</taxon>
        <taxon>Harpellomycetes</taxon>
        <taxon>Harpellales</taxon>
        <taxon>Legeriomycetaceae</taxon>
        <taxon>Zancudomyces</taxon>
    </lineage>
</organism>
<evidence type="ECO:0000256" key="2">
    <source>
        <dbReference type="ARBA" id="ARBA00006824"/>
    </source>
</evidence>